<proteinExistence type="predicted"/>
<dbReference type="EMBL" id="CAXDID020000377">
    <property type="protein sequence ID" value="CAL6084119.1"/>
    <property type="molecule type" value="Genomic_DNA"/>
</dbReference>
<reference evidence="2 3" key="2">
    <citation type="submission" date="2024-07" db="EMBL/GenBank/DDBJ databases">
        <authorList>
            <person name="Akdeniz Z."/>
        </authorList>
    </citation>
    <scope>NUCLEOTIDE SEQUENCE [LARGE SCALE GENOMIC DNA]</scope>
</reference>
<dbReference type="Proteomes" id="UP001642409">
    <property type="component" value="Unassembled WGS sequence"/>
</dbReference>
<name>A0AA86RZ81_9EUKA</name>
<accession>A0AA86RZ81</accession>
<dbReference type="AlphaFoldDB" id="A0AA86RZ81"/>
<sequence>MCKIRTNFLALRTRPYSVGRPSMLVCMFRPLMFTENINVTMSWISLLYQSIVLNSSLIRFENQIWSTEILTSLPFYRQPETHNSENSDDTSIRSLISNYTLIQFSVFTRRSSVRRRKGRLVLSECCFGLQYSNSLLYKLTCCQLRIHYMPHVRSDYQKRGETQVGNLTNSEQFKYVSTLLLACACVQLKLRIFVFYTCLWKAIGV</sequence>
<evidence type="ECO:0000313" key="2">
    <source>
        <dbReference type="EMBL" id="CAL6084119.1"/>
    </source>
</evidence>
<comment type="caution">
    <text evidence="1">The sequence shown here is derived from an EMBL/GenBank/DDBJ whole genome shotgun (WGS) entry which is preliminary data.</text>
</comment>
<organism evidence="1">
    <name type="scientific">Hexamita inflata</name>
    <dbReference type="NCBI Taxonomy" id="28002"/>
    <lineage>
        <taxon>Eukaryota</taxon>
        <taxon>Metamonada</taxon>
        <taxon>Diplomonadida</taxon>
        <taxon>Hexamitidae</taxon>
        <taxon>Hexamitinae</taxon>
        <taxon>Hexamita</taxon>
    </lineage>
</organism>
<protein>
    <submittedName>
        <fullName evidence="2">Hypothetical_protein</fullName>
    </submittedName>
</protein>
<evidence type="ECO:0000313" key="1">
    <source>
        <dbReference type="EMBL" id="CAI9975215.1"/>
    </source>
</evidence>
<evidence type="ECO:0000313" key="3">
    <source>
        <dbReference type="Proteomes" id="UP001642409"/>
    </source>
</evidence>
<dbReference type="EMBL" id="CATOUU010001166">
    <property type="protein sequence ID" value="CAI9975215.1"/>
    <property type="molecule type" value="Genomic_DNA"/>
</dbReference>
<gene>
    <name evidence="2" type="ORF">HINF_LOCUS62047</name>
    <name evidence="1" type="ORF">HINF_LOCUS62860</name>
</gene>
<reference evidence="1" key="1">
    <citation type="submission" date="2023-06" db="EMBL/GenBank/DDBJ databases">
        <authorList>
            <person name="Kurt Z."/>
        </authorList>
    </citation>
    <scope>NUCLEOTIDE SEQUENCE</scope>
</reference>
<keyword evidence="3" id="KW-1185">Reference proteome</keyword>